<reference evidence="2" key="1">
    <citation type="submission" date="2018-12" db="EMBL/GenBank/DDBJ databases">
        <title>Complete genome sequences of twenty non-typhoidal Salmonella isolates from Rwanda.</title>
        <authorList>
            <person name="Byukusenge M."/>
            <person name="Li L."/>
            <person name="Subhashinie K."/>
            <person name="Nzayirambaho M."/>
            <person name="Kuchipudi S.V."/>
            <person name="Jayarao B.M."/>
        </authorList>
    </citation>
    <scope>NUCLEOTIDE SEQUENCE</scope>
    <source>
        <strain evidence="2">RSE02</strain>
    </source>
</reference>
<protein>
    <recommendedName>
        <fullName evidence="1">OLD protein-like TOPRIM domain-containing protein</fullName>
    </recommendedName>
</protein>
<proteinExistence type="predicted"/>
<organism evidence="2">
    <name type="scientific">Salmonella enterica subsp. enterica serovar Moero</name>
    <dbReference type="NCBI Taxonomy" id="2500154"/>
    <lineage>
        <taxon>Bacteria</taxon>
        <taxon>Pseudomonadati</taxon>
        <taxon>Pseudomonadota</taxon>
        <taxon>Gammaproteobacteria</taxon>
        <taxon>Enterobacterales</taxon>
        <taxon>Enterobacteriaceae</taxon>
        <taxon>Salmonella</taxon>
    </lineage>
</organism>
<gene>
    <name evidence="2" type="ORF">ELZ69_19835</name>
</gene>
<dbReference type="AlphaFoldDB" id="A0A3T0BQQ9"/>
<evidence type="ECO:0000259" key="1">
    <source>
        <dbReference type="Pfam" id="PF20469"/>
    </source>
</evidence>
<dbReference type="NCBIfam" id="NF038234">
    <property type="entry name" value="retron_eff_Eco8"/>
    <property type="match status" value="1"/>
</dbReference>
<feature type="domain" description="OLD protein-like TOPRIM" evidence="1">
    <location>
        <begin position="22"/>
        <end position="86"/>
    </location>
</feature>
<dbReference type="EMBL" id="CP034722">
    <property type="protein sequence ID" value="AZT30435.1"/>
    <property type="molecule type" value="Genomic_DNA"/>
</dbReference>
<name>A0A3T0BQQ9_SALET</name>
<dbReference type="InterPro" id="IPR034139">
    <property type="entry name" value="TOPRIM_OLD"/>
</dbReference>
<accession>A0A3T0BQQ9</accession>
<evidence type="ECO:0000313" key="2">
    <source>
        <dbReference type="EMBL" id="AZT30435.1"/>
    </source>
</evidence>
<sequence>MKSTYEDRRFLNIFNDNEARLFFSDIILFVEGDTELEAFSNFSLSKKYPHMNNVELYQAGSNVYLENLNPNRSKLSIPYFYLFDRDKTLQYEVTKRQCKVMLQGNGGLFSLKPEKLDTEIEYYMKGYSPEYRAQVSILNNIKSSEGKVLSFNNKTLDFDNISKAYVNKLVDNIDSYLSKKNTIVLSSTFEECLINESSLPLFLHWLHHSNGIDVDNILKNLEGLTYFNNRTLATYLRLIFNGKTTTGLVYKHLQKKDFKLGRRLLNIVERDIQKKCFYTGKTGGWVTSFLDFAITHLELEAAKTSTSFDSKFSLIFPEFYSMIDKLRLDRG</sequence>
<dbReference type="Pfam" id="PF20469">
    <property type="entry name" value="OLD-like_TOPRIM"/>
    <property type="match status" value="1"/>
</dbReference>